<dbReference type="InterPro" id="IPR043428">
    <property type="entry name" value="LivM-like"/>
</dbReference>
<accession>A0A5R8QHD6</accession>
<dbReference type="FunCoup" id="A0A5R8QHD6">
    <property type="interactions" value="172"/>
</dbReference>
<evidence type="ECO:0000256" key="5">
    <source>
        <dbReference type="ARBA" id="ARBA00023136"/>
    </source>
</evidence>
<dbReference type="Pfam" id="PF02653">
    <property type="entry name" value="BPD_transp_2"/>
    <property type="match status" value="1"/>
</dbReference>
<dbReference type="AlphaFoldDB" id="A0A5R8QHD6"/>
<feature type="transmembrane region" description="Helical" evidence="6">
    <location>
        <begin position="282"/>
        <end position="299"/>
    </location>
</feature>
<dbReference type="Proteomes" id="UP000306912">
    <property type="component" value="Unassembled WGS sequence"/>
</dbReference>
<dbReference type="RefSeq" id="WP_138189755.1">
    <property type="nucleotide sequence ID" value="NZ_VBWP01000001.1"/>
</dbReference>
<feature type="transmembrane region" description="Helical" evidence="6">
    <location>
        <begin position="65"/>
        <end position="84"/>
    </location>
</feature>
<feature type="transmembrane region" description="Helical" evidence="6">
    <location>
        <begin position="158"/>
        <end position="178"/>
    </location>
</feature>
<feature type="transmembrane region" description="Helical" evidence="6">
    <location>
        <begin position="120"/>
        <end position="138"/>
    </location>
</feature>
<keyword evidence="2" id="KW-1003">Cell membrane</keyword>
<proteinExistence type="predicted"/>
<dbReference type="PANTHER" id="PTHR30482:SF10">
    <property type="entry name" value="HIGH-AFFINITY BRANCHED-CHAIN AMINO ACID TRANSPORT PROTEIN BRAE"/>
    <property type="match status" value="1"/>
</dbReference>
<name>A0A5R8QHD6_9FIRM</name>
<evidence type="ECO:0000256" key="1">
    <source>
        <dbReference type="ARBA" id="ARBA00004651"/>
    </source>
</evidence>
<evidence type="ECO:0000256" key="4">
    <source>
        <dbReference type="ARBA" id="ARBA00022989"/>
    </source>
</evidence>
<comment type="subcellular location">
    <subcellularLocation>
        <location evidence="1">Cell membrane</location>
        <topology evidence="1">Multi-pass membrane protein</topology>
    </subcellularLocation>
</comment>
<dbReference type="OrthoDB" id="9789927at2"/>
<feature type="transmembrane region" description="Helical" evidence="6">
    <location>
        <begin position="12"/>
        <end position="30"/>
    </location>
</feature>
<keyword evidence="3 6" id="KW-0812">Transmembrane</keyword>
<keyword evidence="4 6" id="KW-1133">Transmembrane helix</keyword>
<feature type="transmembrane region" description="Helical" evidence="6">
    <location>
        <begin position="208"/>
        <end position="225"/>
    </location>
</feature>
<dbReference type="InParanoid" id="A0A5R8QHD6"/>
<protein>
    <submittedName>
        <fullName evidence="7">Branched-chain amino acid ABC transporter permease</fullName>
    </submittedName>
</protein>
<evidence type="ECO:0000256" key="6">
    <source>
        <dbReference type="SAM" id="Phobius"/>
    </source>
</evidence>
<keyword evidence="5 6" id="KW-0472">Membrane</keyword>
<dbReference type="GO" id="GO:0005886">
    <property type="term" value="C:plasma membrane"/>
    <property type="evidence" value="ECO:0007669"/>
    <property type="project" value="UniProtKB-SubCell"/>
</dbReference>
<feature type="transmembrane region" description="Helical" evidence="6">
    <location>
        <begin position="36"/>
        <end position="58"/>
    </location>
</feature>
<gene>
    <name evidence="7" type="ORF">FEZ08_00580</name>
</gene>
<evidence type="ECO:0000313" key="8">
    <source>
        <dbReference type="Proteomes" id="UP000306912"/>
    </source>
</evidence>
<dbReference type="GO" id="GO:0015658">
    <property type="term" value="F:branched-chain amino acid transmembrane transporter activity"/>
    <property type="evidence" value="ECO:0007669"/>
    <property type="project" value="InterPro"/>
</dbReference>
<comment type="caution">
    <text evidence="7">The sequence shown here is derived from an EMBL/GenBank/DDBJ whole genome shotgun (WGS) entry which is preliminary data.</text>
</comment>
<reference evidence="7 8" key="1">
    <citation type="submission" date="2019-05" db="EMBL/GenBank/DDBJ databases">
        <title>Culicoidintestinum kansasii gen. nov., sp. nov. from the gastrointestinal tract of the biting midge, Culicoides sonorensis.</title>
        <authorList>
            <person name="Neupane S."/>
            <person name="Ghosh A."/>
            <person name="Gunther S."/>
            <person name="Martin K."/>
            <person name="Zurek L."/>
        </authorList>
    </citation>
    <scope>NUCLEOTIDE SEQUENCE [LARGE SCALE GENOMIC DNA]</scope>
    <source>
        <strain evidence="7 8">CS-1</strain>
    </source>
</reference>
<dbReference type="EMBL" id="VBWP01000001">
    <property type="protein sequence ID" value="TLG77146.1"/>
    <property type="molecule type" value="Genomic_DNA"/>
</dbReference>
<feature type="transmembrane region" description="Helical" evidence="6">
    <location>
        <begin position="245"/>
        <end position="270"/>
    </location>
</feature>
<evidence type="ECO:0000313" key="7">
    <source>
        <dbReference type="EMBL" id="TLG77146.1"/>
    </source>
</evidence>
<organism evidence="7 8">
    <name type="scientific">Culicoidibacter larvae</name>
    <dbReference type="NCBI Taxonomy" id="2579976"/>
    <lineage>
        <taxon>Bacteria</taxon>
        <taxon>Bacillati</taxon>
        <taxon>Bacillota</taxon>
        <taxon>Culicoidibacteria</taxon>
        <taxon>Culicoidibacterales</taxon>
        <taxon>Culicoidibacteraceae</taxon>
        <taxon>Culicoidibacter</taxon>
    </lineage>
</organism>
<feature type="transmembrane region" description="Helical" evidence="6">
    <location>
        <begin position="90"/>
        <end position="113"/>
    </location>
</feature>
<sequence length="326" mass="35163">MLQRKTNLKIQILWIILTLVIYGGVQLLIMTNVINMYYQITLITIGINIILAVGLNLIIGIAGQFSLGHAGFMSIGAYACAIVTMRMPTLLGFALGILVGIVVAGIASLLIAIPTLRLKGDYLAIATLGFSEIIRIVMVNGGDLTNGAAGLSGIPVFTSWPLLFIGIVIVILIIVNYVRSSPGRATKAICEDEIASESVGINTTKYKTIAFVIGAMSASLAGAFYASYFTVIKPENFGFMKSLDILIIVVFGGIGSITGTIIAAILLGIINIFLQSYGVLRMILYGVILIVIMIFRPGGLLGKKEFRLSAVYDFFNRKLRRREEQS</sequence>
<dbReference type="CDD" id="cd06581">
    <property type="entry name" value="TM_PBP1_LivM_like"/>
    <property type="match status" value="1"/>
</dbReference>
<evidence type="ECO:0000256" key="2">
    <source>
        <dbReference type="ARBA" id="ARBA00022475"/>
    </source>
</evidence>
<keyword evidence="8" id="KW-1185">Reference proteome</keyword>
<evidence type="ECO:0000256" key="3">
    <source>
        <dbReference type="ARBA" id="ARBA00022692"/>
    </source>
</evidence>
<dbReference type="PANTHER" id="PTHR30482">
    <property type="entry name" value="HIGH-AFFINITY BRANCHED-CHAIN AMINO ACID TRANSPORT SYSTEM PERMEASE"/>
    <property type="match status" value="1"/>
</dbReference>
<dbReference type="InterPro" id="IPR001851">
    <property type="entry name" value="ABC_transp_permease"/>
</dbReference>